<dbReference type="InterPro" id="IPR012340">
    <property type="entry name" value="NA-bd_OB-fold"/>
</dbReference>
<dbReference type="InterPro" id="IPR010280">
    <property type="entry name" value="U5_MeTrfase_fam"/>
</dbReference>
<organism evidence="10 11">
    <name type="scientific">Larsenimonas rhizosphaerae</name>
    <dbReference type="NCBI Taxonomy" id="2944682"/>
    <lineage>
        <taxon>Bacteria</taxon>
        <taxon>Pseudomonadati</taxon>
        <taxon>Pseudomonadota</taxon>
        <taxon>Gammaproteobacteria</taxon>
        <taxon>Oceanospirillales</taxon>
        <taxon>Halomonadaceae</taxon>
        <taxon>Larsenimonas</taxon>
    </lineage>
</organism>
<evidence type="ECO:0000313" key="11">
    <source>
        <dbReference type="Proteomes" id="UP001165678"/>
    </source>
</evidence>
<dbReference type="PROSITE" id="PS51687">
    <property type="entry name" value="SAM_MT_RNA_M5U"/>
    <property type="match status" value="1"/>
</dbReference>
<keyword evidence="4 6" id="KW-0949">S-adenosyl-L-methionine</keyword>
<feature type="active site" evidence="7">
    <location>
        <position position="413"/>
    </location>
</feature>
<dbReference type="Pfam" id="PF05958">
    <property type="entry name" value="tRNA_U5-meth_tr"/>
    <property type="match status" value="1"/>
</dbReference>
<dbReference type="InterPro" id="IPR030390">
    <property type="entry name" value="MeTrfase_TrmA_AS"/>
</dbReference>
<feature type="active site" description="Nucleophile" evidence="6">
    <location>
        <position position="413"/>
    </location>
</feature>
<evidence type="ECO:0000256" key="4">
    <source>
        <dbReference type="ARBA" id="ARBA00022691"/>
    </source>
</evidence>
<proteinExistence type="inferred from homology"/>
<feature type="compositionally biased region" description="Basic residues" evidence="8">
    <location>
        <begin position="8"/>
        <end position="17"/>
    </location>
</feature>
<feature type="binding site" evidence="6">
    <location>
        <position position="387"/>
    </location>
    <ligand>
        <name>S-adenosyl-L-methionine</name>
        <dbReference type="ChEBI" id="CHEBI:59789"/>
    </ligand>
</feature>
<feature type="binding site" evidence="6">
    <location>
        <position position="342"/>
    </location>
    <ligand>
        <name>S-adenosyl-L-methionine</name>
        <dbReference type="ChEBI" id="CHEBI:59789"/>
    </ligand>
</feature>
<keyword evidence="1" id="KW-0479">Metal-binding</keyword>
<comment type="caution">
    <text evidence="10">The sequence shown here is derived from an EMBL/GenBank/DDBJ whole genome shotgun (WGS) entry which is preliminary data.</text>
</comment>
<dbReference type="InterPro" id="IPR002792">
    <property type="entry name" value="TRAM_dom"/>
</dbReference>
<dbReference type="SUPFAM" id="SSF53335">
    <property type="entry name" value="S-adenosyl-L-methionine-dependent methyltransferases"/>
    <property type="match status" value="1"/>
</dbReference>
<dbReference type="EMBL" id="JAPIVE010000001">
    <property type="protein sequence ID" value="MCX2523631.1"/>
    <property type="molecule type" value="Genomic_DNA"/>
</dbReference>
<dbReference type="GO" id="GO:0051539">
    <property type="term" value="F:4 iron, 4 sulfur cluster binding"/>
    <property type="evidence" value="ECO:0007669"/>
    <property type="project" value="UniProtKB-KW"/>
</dbReference>
<dbReference type="Gene3D" id="2.40.50.1070">
    <property type="match status" value="1"/>
</dbReference>
<reference evidence="10" key="1">
    <citation type="submission" date="2022-11" db="EMBL/GenBank/DDBJ databases">
        <title>Larsenimonas rhizosphaerae sp. nov., isolated from a tidal mudflat.</title>
        <authorList>
            <person name="Lee S.D."/>
            <person name="Kim I.S."/>
        </authorList>
    </citation>
    <scope>NUCLEOTIDE SEQUENCE</scope>
    <source>
        <strain evidence="10">GH2-1</strain>
    </source>
</reference>
<keyword evidence="2 6" id="KW-0489">Methyltransferase</keyword>
<dbReference type="PROSITE" id="PS50926">
    <property type="entry name" value="TRAM"/>
    <property type="match status" value="1"/>
</dbReference>
<dbReference type="EC" id="2.1.1.190" evidence="10"/>
<dbReference type="Proteomes" id="UP001165678">
    <property type="component" value="Unassembled WGS sequence"/>
</dbReference>
<keyword evidence="1" id="KW-0408">Iron</keyword>
<accession>A0AA41ZKF9</accession>
<feature type="region of interest" description="Disordered" evidence="8">
    <location>
        <begin position="1"/>
        <end position="30"/>
    </location>
</feature>
<dbReference type="InterPro" id="IPR029063">
    <property type="entry name" value="SAM-dependent_MTases_sf"/>
</dbReference>
<keyword evidence="5" id="KW-0411">Iron-sulfur</keyword>
<evidence type="ECO:0000256" key="8">
    <source>
        <dbReference type="SAM" id="MobiDB-lite"/>
    </source>
</evidence>
<evidence type="ECO:0000256" key="5">
    <source>
        <dbReference type="ARBA" id="ARBA00023014"/>
    </source>
</evidence>
<dbReference type="Pfam" id="PF01938">
    <property type="entry name" value="TRAM"/>
    <property type="match status" value="1"/>
</dbReference>
<protein>
    <submittedName>
        <fullName evidence="10">23S rRNA (Uracil(1939)-C(5))-methyltransferase RlmD</fullName>
        <ecNumber evidence="10">2.1.1.190</ecNumber>
    </submittedName>
</protein>
<comment type="similarity">
    <text evidence="6">Belongs to the class I-like SAM-binding methyltransferase superfamily. RNA M5U methyltransferase family.</text>
</comment>
<feature type="binding site" evidence="6">
    <location>
        <position position="321"/>
    </location>
    <ligand>
        <name>S-adenosyl-L-methionine</name>
        <dbReference type="ChEBI" id="CHEBI:59789"/>
    </ligand>
</feature>
<dbReference type="Gene3D" id="2.40.50.140">
    <property type="entry name" value="Nucleic acid-binding proteins"/>
    <property type="match status" value="1"/>
</dbReference>
<evidence type="ECO:0000256" key="7">
    <source>
        <dbReference type="PROSITE-ProRule" id="PRU10015"/>
    </source>
</evidence>
<dbReference type="NCBIfam" id="TIGR00479">
    <property type="entry name" value="rumA"/>
    <property type="match status" value="1"/>
</dbReference>
<name>A0AA41ZKF9_9GAMM</name>
<gene>
    <name evidence="10" type="primary">rlmD</name>
    <name evidence="10" type="ORF">OQ287_05220</name>
</gene>
<dbReference type="SUPFAM" id="SSF50249">
    <property type="entry name" value="Nucleic acid-binding proteins"/>
    <property type="match status" value="1"/>
</dbReference>
<dbReference type="CDD" id="cd02440">
    <property type="entry name" value="AdoMet_MTases"/>
    <property type="match status" value="1"/>
</dbReference>
<dbReference type="GO" id="GO:0070475">
    <property type="term" value="P:rRNA base methylation"/>
    <property type="evidence" value="ECO:0007669"/>
    <property type="project" value="TreeGrafter"/>
</dbReference>
<dbReference type="RefSeq" id="WP_265895761.1">
    <property type="nucleotide sequence ID" value="NZ_JAPIVE010000001.1"/>
</dbReference>
<dbReference type="AlphaFoldDB" id="A0AA41ZKF9"/>
<dbReference type="PROSITE" id="PS01230">
    <property type="entry name" value="TRMA_1"/>
    <property type="match status" value="1"/>
</dbReference>
<feature type="domain" description="TRAM" evidence="9">
    <location>
        <begin position="22"/>
        <end position="83"/>
    </location>
</feature>
<evidence type="ECO:0000256" key="6">
    <source>
        <dbReference type="PROSITE-ProRule" id="PRU01024"/>
    </source>
</evidence>
<evidence type="ECO:0000256" key="3">
    <source>
        <dbReference type="ARBA" id="ARBA00022679"/>
    </source>
</evidence>
<evidence type="ECO:0000259" key="9">
    <source>
        <dbReference type="PROSITE" id="PS50926"/>
    </source>
</evidence>
<dbReference type="PANTHER" id="PTHR11061">
    <property type="entry name" value="RNA M5U METHYLTRANSFERASE"/>
    <property type="match status" value="1"/>
</dbReference>
<sequence length="455" mass="49376">MALLGQRRQNRPAKKRVLQSSAPASGPVDDTRVRVERLSHDGRGIARHADGKTIFIDRVLPGESVAVAVHHSHRRFDEAHPRDIADPSSDRITPVCPHFGVCGGCDLQHLAHAAQRRHKADTLGELFARHQMTLPEPEILDGDAIAYRRRARLGVRVDRDGQVIMGFRKRGTDRLFAVSECPVLVPSLQALLAPMKALLDTLDAPRHVGHVMLVASDDGVHLTVRLLRAVASDESRWQAFASVQGLHLEVLKGREAPLVRETVTGSGSGHYLLDIGVSEPLSIGFENGDFLQANAEVNQAMVSRLLAWCGDVKGRTVVDFFAGIGNFSLPLAARGARVIALEGQAHMVNRLSANAARAVPDGNVEARQADLSRPLTHLPDADLAVLDPPRAGAEALCRQLATDGPERIVYISCDPATLARDVVYLMEGGYQLQASAMADMFPQTAHLESMVLLAR</sequence>
<feature type="binding site" evidence="6">
    <location>
        <position position="292"/>
    </location>
    <ligand>
        <name>S-adenosyl-L-methionine</name>
        <dbReference type="ChEBI" id="CHEBI:59789"/>
    </ligand>
</feature>
<keyword evidence="11" id="KW-1185">Reference proteome</keyword>
<evidence type="ECO:0000256" key="1">
    <source>
        <dbReference type="ARBA" id="ARBA00022485"/>
    </source>
</evidence>
<dbReference type="PANTHER" id="PTHR11061:SF49">
    <property type="entry name" value="23S RRNA (URACIL(1939)-C(5))-METHYLTRANSFERASE RLMD"/>
    <property type="match status" value="1"/>
</dbReference>
<evidence type="ECO:0000256" key="2">
    <source>
        <dbReference type="ARBA" id="ARBA00022603"/>
    </source>
</evidence>
<dbReference type="GO" id="GO:0070041">
    <property type="term" value="F:rRNA (uridine-C5-)-methyltransferase activity"/>
    <property type="evidence" value="ECO:0007669"/>
    <property type="project" value="TreeGrafter"/>
</dbReference>
<keyword evidence="3 6" id="KW-0808">Transferase</keyword>
<dbReference type="Gene3D" id="3.40.50.150">
    <property type="entry name" value="Vaccinia Virus protein VP39"/>
    <property type="match status" value="1"/>
</dbReference>
<evidence type="ECO:0000313" key="10">
    <source>
        <dbReference type="EMBL" id="MCX2523631.1"/>
    </source>
</evidence>
<keyword evidence="1" id="KW-0004">4Fe-4S</keyword>